<evidence type="ECO:0000256" key="5">
    <source>
        <dbReference type="ARBA" id="ARBA00022989"/>
    </source>
</evidence>
<reference evidence="9" key="1">
    <citation type="submission" date="2021-12" db="EMBL/GenBank/DDBJ databases">
        <authorList>
            <person name="Criscuolo A."/>
        </authorList>
    </citation>
    <scope>NUCLEOTIDE SEQUENCE</scope>
    <source>
        <strain evidence="9">CIP111894</strain>
    </source>
</reference>
<dbReference type="PROSITE" id="PS50928">
    <property type="entry name" value="ABC_TM1"/>
    <property type="match status" value="1"/>
</dbReference>
<keyword evidence="10" id="KW-1185">Reference proteome</keyword>
<dbReference type="RefSeq" id="WP_234537388.1">
    <property type="nucleotide sequence ID" value="NZ_CAKMAB010000022.1"/>
</dbReference>
<keyword evidence="3" id="KW-1003">Cell membrane</keyword>
<evidence type="ECO:0000259" key="8">
    <source>
        <dbReference type="PROSITE" id="PS50928"/>
    </source>
</evidence>
<keyword evidence="2 7" id="KW-0813">Transport</keyword>
<feature type="transmembrane region" description="Helical" evidence="7">
    <location>
        <begin position="238"/>
        <end position="258"/>
    </location>
</feature>
<evidence type="ECO:0000256" key="6">
    <source>
        <dbReference type="ARBA" id="ARBA00023136"/>
    </source>
</evidence>
<dbReference type="InterPro" id="IPR035906">
    <property type="entry name" value="MetI-like_sf"/>
</dbReference>
<dbReference type="Proteomes" id="UP000838749">
    <property type="component" value="Unassembled WGS sequence"/>
</dbReference>
<evidence type="ECO:0000313" key="10">
    <source>
        <dbReference type="Proteomes" id="UP000838749"/>
    </source>
</evidence>
<dbReference type="PANTHER" id="PTHR43744:SF12">
    <property type="entry name" value="ABC TRANSPORTER PERMEASE PROTEIN MG189-RELATED"/>
    <property type="match status" value="1"/>
</dbReference>
<feature type="domain" description="ABC transmembrane type-1" evidence="8">
    <location>
        <begin position="70"/>
        <end position="259"/>
    </location>
</feature>
<evidence type="ECO:0000256" key="4">
    <source>
        <dbReference type="ARBA" id="ARBA00022692"/>
    </source>
</evidence>
<organism evidence="9 10">
    <name type="scientific">Paenibacillus pseudetheri</name>
    <dbReference type="NCBI Taxonomy" id="2897682"/>
    <lineage>
        <taxon>Bacteria</taxon>
        <taxon>Bacillati</taxon>
        <taxon>Bacillota</taxon>
        <taxon>Bacilli</taxon>
        <taxon>Bacillales</taxon>
        <taxon>Paenibacillaceae</taxon>
        <taxon>Paenibacillus</taxon>
    </lineage>
</organism>
<dbReference type="Gene3D" id="1.10.3720.10">
    <property type="entry name" value="MetI-like"/>
    <property type="match status" value="1"/>
</dbReference>
<sequence length="274" mass="31050">MSNRKKILQLGTYFVAIIVFLIYIVPFLLILITSVKSEAESKIMDFTLPSTFHFENFITSFNEGQIWRGLTNGLFVSVTVTFLTVILCSYSAFIMQRHRSRFTSFTYKYLLAGMIAPFSFIPAIKLLQILHMGNNFSGLIMVDLASQIPFTILIYYSFVHGIPRELDDAANVDGTGPIRMFFQVIFPLLMPVVSTNIVLTFTNIWNDFGNVLFLVPKSSMWTMPMGVFNFQQLYSYNYALVCAYITIALIPVLIIYLLGQKYIISGMTTGAVKG</sequence>
<dbReference type="Pfam" id="PF00528">
    <property type="entry name" value="BPD_transp_1"/>
    <property type="match status" value="1"/>
</dbReference>
<gene>
    <name evidence="9" type="primary">melC_8</name>
    <name evidence="9" type="ORF">PAECIP111894_03767</name>
</gene>
<evidence type="ECO:0000256" key="3">
    <source>
        <dbReference type="ARBA" id="ARBA00022475"/>
    </source>
</evidence>
<comment type="subcellular location">
    <subcellularLocation>
        <location evidence="1 7">Cell membrane</location>
        <topology evidence="1 7">Multi-pass membrane protein</topology>
    </subcellularLocation>
</comment>
<dbReference type="InterPro" id="IPR000515">
    <property type="entry name" value="MetI-like"/>
</dbReference>
<feature type="transmembrane region" description="Helical" evidence="7">
    <location>
        <begin position="74"/>
        <end position="95"/>
    </location>
</feature>
<name>A0ABM9BGB6_9BACL</name>
<keyword evidence="5 7" id="KW-1133">Transmembrane helix</keyword>
<feature type="transmembrane region" description="Helical" evidence="7">
    <location>
        <begin position="12"/>
        <end position="32"/>
    </location>
</feature>
<dbReference type="CDD" id="cd06261">
    <property type="entry name" value="TM_PBP2"/>
    <property type="match status" value="1"/>
</dbReference>
<keyword evidence="6 7" id="KW-0472">Membrane</keyword>
<evidence type="ECO:0000256" key="7">
    <source>
        <dbReference type="RuleBase" id="RU363032"/>
    </source>
</evidence>
<feature type="transmembrane region" description="Helical" evidence="7">
    <location>
        <begin position="136"/>
        <end position="159"/>
    </location>
</feature>
<evidence type="ECO:0000256" key="2">
    <source>
        <dbReference type="ARBA" id="ARBA00022448"/>
    </source>
</evidence>
<dbReference type="EMBL" id="CAKMAB010000022">
    <property type="protein sequence ID" value="CAH1057609.1"/>
    <property type="molecule type" value="Genomic_DNA"/>
</dbReference>
<feature type="transmembrane region" description="Helical" evidence="7">
    <location>
        <begin position="180"/>
        <end position="205"/>
    </location>
</feature>
<protein>
    <submittedName>
        <fullName evidence="9">Melibiose/raffinose/stachyose import permease protein MelC</fullName>
    </submittedName>
</protein>
<dbReference type="SUPFAM" id="SSF161098">
    <property type="entry name" value="MetI-like"/>
    <property type="match status" value="1"/>
</dbReference>
<feature type="transmembrane region" description="Helical" evidence="7">
    <location>
        <begin position="107"/>
        <end position="130"/>
    </location>
</feature>
<proteinExistence type="inferred from homology"/>
<comment type="caution">
    <text evidence="9">The sequence shown here is derived from an EMBL/GenBank/DDBJ whole genome shotgun (WGS) entry which is preliminary data.</text>
</comment>
<comment type="similarity">
    <text evidence="7">Belongs to the binding-protein-dependent transport system permease family.</text>
</comment>
<evidence type="ECO:0000313" key="9">
    <source>
        <dbReference type="EMBL" id="CAH1057609.1"/>
    </source>
</evidence>
<accession>A0ABM9BGB6</accession>
<evidence type="ECO:0000256" key="1">
    <source>
        <dbReference type="ARBA" id="ARBA00004651"/>
    </source>
</evidence>
<keyword evidence="4 7" id="KW-0812">Transmembrane</keyword>
<dbReference type="PANTHER" id="PTHR43744">
    <property type="entry name" value="ABC TRANSPORTER PERMEASE PROTEIN MG189-RELATED-RELATED"/>
    <property type="match status" value="1"/>
</dbReference>